<evidence type="ECO:0000256" key="2">
    <source>
        <dbReference type="ARBA" id="ARBA00023015"/>
    </source>
</evidence>
<evidence type="ECO:0000256" key="1">
    <source>
        <dbReference type="ARBA" id="ARBA00009437"/>
    </source>
</evidence>
<dbReference type="CDD" id="cd05466">
    <property type="entry name" value="PBP2_LTTR_substrate"/>
    <property type="match status" value="1"/>
</dbReference>
<dbReference type="InterPro" id="IPR036390">
    <property type="entry name" value="WH_DNA-bd_sf"/>
</dbReference>
<dbReference type="PANTHER" id="PTHR30346">
    <property type="entry name" value="TRANSCRIPTIONAL DUAL REGULATOR HCAR-RELATED"/>
    <property type="match status" value="1"/>
</dbReference>
<dbReference type="Pfam" id="PF03466">
    <property type="entry name" value="LysR_substrate"/>
    <property type="match status" value="1"/>
</dbReference>
<dbReference type="PROSITE" id="PS50931">
    <property type="entry name" value="HTH_LYSR"/>
    <property type="match status" value="1"/>
</dbReference>
<dbReference type="SUPFAM" id="SSF53850">
    <property type="entry name" value="Periplasmic binding protein-like II"/>
    <property type="match status" value="1"/>
</dbReference>
<keyword evidence="3" id="KW-0238">DNA-binding</keyword>
<dbReference type="Gene3D" id="3.40.190.290">
    <property type="match status" value="1"/>
</dbReference>
<gene>
    <name evidence="6" type="ORF">ACFOSU_05465</name>
</gene>
<organism evidence="6 7">
    <name type="scientific">Salinisphaera aquimarina</name>
    <dbReference type="NCBI Taxonomy" id="2094031"/>
    <lineage>
        <taxon>Bacteria</taxon>
        <taxon>Pseudomonadati</taxon>
        <taxon>Pseudomonadota</taxon>
        <taxon>Gammaproteobacteria</taxon>
        <taxon>Salinisphaerales</taxon>
        <taxon>Salinisphaeraceae</taxon>
        <taxon>Salinisphaera</taxon>
    </lineage>
</organism>
<reference evidence="7" key="1">
    <citation type="journal article" date="2019" name="Int. J. Syst. Evol. Microbiol.">
        <title>The Global Catalogue of Microorganisms (GCM) 10K type strain sequencing project: providing services to taxonomists for standard genome sequencing and annotation.</title>
        <authorList>
            <consortium name="The Broad Institute Genomics Platform"/>
            <consortium name="The Broad Institute Genome Sequencing Center for Infectious Disease"/>
            <person name="Wu L."/>
            <person name="Ma J."/>
        </authorList>
    </citation>
    <scope>NUCLEOTIDE SEQUENCE [LARGE SCALE GENOMIC DNA]</scope>
    <source>
        <strain evidence="7">KCTC 52640</strain>
    </source>
</reference>
<evidence type="ECO:0000256" key="4">
    <source>
        <dbReference type="ARBA" id="ARBA00023163"/>
    </source>
</evidence>
<name>A0ABV7EKX2_9GAMM</name>
<proteinExistence type="inferred from homology"/>
<dbReference type="Proteomes" id="UP001595462">
    <property type="component" value="Unassembled WGS sequence"/>
</dbReference>
<dbReference type="RefSeq" id="WP_380687271.1">
    <property type="nucleotide sequence ID" value="NZ_JBHRSS010000003.1"/>
</dbReference>
<dbReference type="PANTHER" id="PTHR30346:SF28">
    <property type="entry name" value="HTH-TYPE TRANSCRIPTIONAL REGULATOR CYNR"/>
    <property type="match status" value="1"/>
</dbReference>
<dbReference type="InterPro" id="IPR005119">
    <property type="entry name" value="LysR_subst-bd"/>
</dbReference>
<evidence type="ECO:0000313" key="6">
    <source>
        <dbReference type="EMBL" id="MFC3103338.1"/>
    </source>
</evidence>
<keyword evidence="7" id="KW-1185">Reference proteome</keyword>
<evidence type="ECO:0000259" key="5">
    <source>
        <dbReference type="PROSITE" id="PS50931"/>
    </source>
</evidence>
<sequence length="303" mass="33076">MDVKLRPLRYFKAVVEHGTIAAAAQALHVAQPPLSKQIRQLEAEWGVELFERINHRLHLREEGRYLYVHACELLQLADDIDARMQALAAGTSGPIRVGTTAGGIEPVARAIARLNADHADLRFVCWQGEPHTLQAMVDSRTLDVAVVPRPIETPGLQAQALAPLHYVALAPRDSGLDGRVDLATLAQRPLILLHRNSRFGSFERLLDAFYVQGLTPEVVAECSDVPILHALVREGLGVALIAENAAENTALADPQLQRHPITDLAPIDAELVLIRKADVEPGAAVRRFCEQLLKTAAQGTTCD</sequence>
<feature type="domain" description="HTH lysR-type" evidence="5">
    <location>
        <begin position="1"/>
        <end position="60"/>
    </location>
</feature>
<dbReference type="EMBL" id="JBHRSS010000003">
    <property type="protein sequence ID" value="MFC3103338.1"/>
    <property type="molecule type" value="Genomic_DNA"/>
</dbReference>
<dbReference type="SUPFAM" id="SSF46785">
    <property type="entry name" value="Winged helix' DNA-binding domain"/>
    <property type="match status" value="1"/>
</dbReference>
<keyword evidence="4" id="KW-0804">Transcription</keyword>
<accession>A0ABV7EKX2</accession>
<comment type="caution">
    <text evidence="6">The sequence shown here is derived from an EMBL/GenBank/DDBJ whole genome shotgun (WGS) entry which is preliminary data.</text>
</comment>
<dbReference type="InterPro" id="IPR036388">
    <property type="entry name" value="WH-like_DNA-bd_sf"/>
</dbReference>
<evidence type="ECO:0000313" key="7">
    <source>
        <dbReference type="Proteomes" id="UP001595462"/>
    </source>
</evidence>
<keyword evidence="2" id="KW-0805">Transcription regulation</keyword>
<dbReference type="InterPro" id="IPR000847">
    <property type="entry name" value="LysR_HTH_N"/>
</dbReference>
<comment type="similarity">
    <text evidence="1">Belongs to the LysR transcriptional regulatory family.</text>
</comment>
<evidence type="ECO:0000256" key="3">
    <source>
        <dbReference type="ARBA" id="ARBA00023125"/>
    </source>
</evidence>
<dbReference type="PRINTS" id="PR00039">
    <property type="entry name" value="HTHLYSR"/>
</dbReference>
<protein>
    <submittedName>
        <fullName evidence="6">LysR family transcriptional regulator</fullName>
    </submittedName>
</protein>
<dbReference type="Gene3D" id="1.10.10.10">
    <property type="entry name" value="Winged helix-like DNA-binding domain superfamily/Winged helix DNA-binding domain"/>
    <property type="match status" value="1"/>
</dbReference>
<dbReference type="Pfam" id="PF00126">
    <property type="entry name" value="HTH_1"/>
    <property type="match status" value="1"/>
</dbReference>